<dbReference type="InterPro" id="IPR029753">
    <property type="entry name" value="D-isomer_DH_CS"/>
</dbReference>
<dbReference type="GO" id="GO:0008863">
    <property type="term" value="F:formate dehydrogenase (NAD+) activity"/>
    <property type="evidence" value="ECO:0007669"/>
    <property type="project" value="UniProtKB-UniRule"/>
</dbReference>
<dbReference type="AlphaFoldDB" id="A0A8H3CAH9"/>
<evidence type="ECO:0000256" key="1">
    <source>
        <dbReference type="ARBA" id="ARBA00000455"/>
    </source>
</evidence>
<evidence type="ECO:0000313" key="9">
    <source>
        <dbReference type="EMBL" id="CAE6475843.1"/>
    </source>
</evidence>
<comment type="catalytic activity">
    <reaction evidence="1 6">
        <text>formate + NAD(+) = CO2 + NADH</text>
        <dbReference type="Rhea" id="RHEA:15985"/>
        <dbReference type="ChEBI" id="CHEBI:15740"/>
        <dbReference type="ChEBI" id="CHEBI:16526"/>
        <dbReference type="ChEBI" id="CHEBI:57540"/>
        <dbReference type="ChEBI" id="CHEBI:57945"/>
        <dbReference type="EC" id="1.17.1.9"/>
    </reaction>
</comment>
<dbReference type="SUPFAM" id="SSF52540">
    <property type="entry name" value="P-loop containing nucleoside triphosphate hydrolases"/>
    <property type="match status" value="1"/>
</dbReference>
<dbReference type="InterPro" id="IPR006139">
    <property type="entry name" value="D-isomer_2_OHA_DH_cat_dom"/>
</dbReference>
<evidence type="ECO:0000256" key="6">
    <source>
        <dbReference type="HAMAP-Rule" id="MF_03210"/>
    </source>
</evidence>
<dbReference type="Pfam" id="PF00389">
    <property type="entry name" value="2-Hacid_dh"/>
    <property type="match status" value="1"/>
</dbReference>
<dbReference type="InterPro" id="IPR002182">
    <property type="entry name" value="NB-ARC"/>
</dbReference>
<evidence type="ECO:0000256" key="5">
    <source>
        <dbReference type="ARBA" id="ARBA00023098"/>
    </source>
</evidence>
<sequence>MKVLAILYDGGKAAEEEPRLLGTTENKLGIADWLKERGHELIVTSDKEGPDSVFQKELPEAEVLITTPFHPGYLTADLIKNKAPKLKLCITAGVGSDHVDLNAANENKITVAEVSGSNVVSVAEHVIMDILLLVRNFVPAHEMIERGDWNVSQIARNAFDLEGKVVGTIGAGRIGYRVLERLVPFNCKELLYFDYNALPDDAAKAVKARRVENIEEFVAQCDVVTVNAPLHEGTRGLINANLLKHFKKGAWIVNTARGAIVDRHDLAAALKSGHINGYAGDVWDVQPAPKDHPWRTVKNVLGGGNGMVPHYSGTTLDAQLRYAQGTKSILENYLDGKPQDPSNLIVEGGQYATRNYGQHQEKLPGLNVLCIDGGGARGLSSLIVLQEVMHRLRGLKQNGEPLIPADHFDYIAGSGTGGISACMLGKLRMPIDKAIEEYEKLMKNVFTKKKVLGSTAYKAKRLQKALGTMVREATGNAEERMLGKEGDDEKCKTAVFAMAKKNMNACLPVIFRSYRVDADPSPDCTIWEALHATMAHPDLFKSIDIGDLSLKQSFVGGEIGCSNPTGQVLAEIKRLYPNRHVACILSVGAGHARTIQVPDPSLVQKLFRTQDVVAMKQMATDSERVAEEMGARFKTISGVYFRFNVDQGMQSVFSESWEQRSDVLGHTKSYLRKSEVRGTMERAIQSISERRTIISTKLIDGHIQGEAVKRPTRLKRCPAPSPVYTGRDTECEQLEKCLSRNDEERCICVVYGLGGVGKTQLILNVIERTRDMWDCVIYVDANSEAAIKSTLQDFAVVKGIGETYEDAIGWLESSHERWLLVLDNADDQALVTRIRQYLPGGRRGKIIITTRLADLAVLAKGAGSSCHLSSMSQEDGMKLLVKTARKEGQTLSGAEMEAAIALLQVCGISL</sequence>
<reference evidence="9" key="1">
    <citation type="submission" date="2021-01" db="EMBL/GenBank/DDBJ databases">
        <authorList>
            <person name="Kaushik A."/>
        </authorList>
    </citation>
    <scope>NUCLEOTIDE SEQUENCE</scope>
    <source>
        <strain evidence="9">AG3-T5</strain>
    </source>
</reference>
<evidence type="ECO:0000256" key="7">
    <source>
        <dbReference type="PROSITE-ProRule" id="PRU01161"/>
    </source>
</evidence>
<feature type="site" description="Important for catalytic activity" evidence="6">
    <location>
        <position position="310"/>
    </location>
</feature>
<proteinExistence type="inferred from homology"/>
<comment type="function">
    <text evidence="6">Catalyzes the NAD(+)-dependent oxidation of formate to carbon dioxide. Formate oxidation is the final step in the methanol oxidation pathway in methylotrophic microorganisms. Has a role in the detoxification of exogenous formate in non-methylotrophic organisms.</text>
</comment>
<dbReference type="PROSITE" id="PS00065">
    <property type="entry name" value="D_2_HYDROXYACID_DH_1"/>
    <property type="match status" value="1"/>
</dbReference>
<dbReference type="PROSITE" id="PS00670">
    <property type="entry name" value="D_2_HYDROXYACID_DH_2"/>
    <property type="match status" value="1"/>
</dbReference>
<dbReference type="Gene3D" id="3.40.1090.10">
    <property type="entry name" value="Cytosolic phospholipase A2 catalytic domain"/>
    <property type="match status" value="1"/>
</dbReference>
<comment type="subunit">
    <text evidence="6">Homodimer.</text>
</comment>
<feature type="site" description="Important for catalytic activity" evidence="6">
    <location>
        <position position="257"/>
    </location>
</feature>
<dbReference type="InterPro" id="IPR006140">
    <property type="entry name" value="D-isomer_DH_NAD-bd"/>
</dbReference>
<keyword evidence="5" id="KW-0443">Lipid metabolism</keyword>
<dbReference type="InterPro" id="IPR016035">
    <property type="entry name" value="Acyl_Trfase/lysoPLipase"/>
</dbReference>
<feature type="binding site" evidence="6">
    <location>
        <begin position="173"/>
        <end position="174"/>
    </location>
    <ligand>
        <name>NAD(+)</name>
        <dbReference type="ChEBI" id="CHEBI:57540"/>
    </ligand>
</feature>
<dbReference type="SUPFAM" id="SSF52283">
    <property type="entry name" value="Formate/glycerate dehydrogenase catalytic domain-like"/>
    <property type="match status" value="1"/>
</dbReference>
<feature type="binding site" evidence="6">
    <location>
        <position position="281"/>
    </location>
    <ligand>
        <name>NAD(+)</name>
        <dbReference type="ChEBI" id="CHEBI:57540"/>
    </ligand>
</feature>
<feature type="binding site" evidence="6">
    <location>
        <position position="255"/>
    </location>
    <ligand>
        <name>NAD(+)</name>
        <dbReference type="ChEBI" id="CHEBI:57540"/>
    </ligand>
</feature>
<dbReference type="InterPro" id="IPR002641">
    <property type="entry name" value="PNPLA_dom"/>
</dbReference>
<dbReference type="GO" id="GO:0046486">
    <property type="term" value="P:glycerolipid metabolic process"/>
    <property type="evidence" value="ECO:0007669"/>
    <property type="project" value="UniProtKB-ARBA"/>
</dbReference>
<gene>
    <name evidence="9" type="ORF">RDB_LOCUS190399</name>
</gene>
<dbReference type="Pfam" id="PF01734">
    <property type="entry name" value="Patatin"/>
    <property type="match status" value="1"/>
</dbReference>
<feature type="binding site" evidence="6">
    <location>
        <position position="194"/>
    </location>
    <ligand>
        <name>NAD(+)</name>
        <dbReference type="ChEBI" id="CHEBI:57540"/>
    </ligand>
</feature>
<dbReference type="GO" id="GO:0051287">
    <property type="term" value="F:NAD binding"/>
    <property type="evidence" value="ECO:0007669"/>
    <property type="project" value="InterPro"/>
</dbReference>
<comment type="subcellular location">
    <subcellularLocation>
        <location evidence="6">Cytoplasm</location>
    </subcellularLocation>
</comment>
<dbReference type="Gene3D" id="3.40.50.300">
    <property type="entry name" value="P-loop containing nucleotide triphosphate hydrolases"/>
    <property type="match status" value="1"/>
</dbReference>
<dbReference type="EMBL" id="CAJMWW010000630">
    <property type="protein sequence ID" value="CAE6475843.1"/>
    <property type="molecule type" value="Genomic_DNA"/>
</dbReference>
<feature type="domain" description="PNPLA" evidence="8">
    <location>
        <begin position="369"/>
        <end position="569"/>
    </location>
</feature>
<organism evidence="9 10">
    <name type="scientific">Rhizoctonia solani</name>
    <dbReference type="NCBI Taxonomy" id="456999"/>
    <lineage>
        <taxon>Eukaryota</taxon>
        <taxon>Fungi</taxon>
        <taxon>Dikarya</taxon>
        <taxon>Basidiomycota</taxon>
        <taxon>Agaricomycotina</taxon>
        <taxon>Agaricomycetes</taxon>
        <taxon>Cantharellales</taxon>
        <taxon>Ceratobasidiaceae</taxon>
        <taxon>Rhizoctonia</taxon>
    </lineage>
</organism>
<dbReference type="GO" id="GO:0005829">
    <property type="term" value="C:cytosol"/>
    <property type="evidence" value="ECO:0007669"/>
    <property type="project" value="TreeGrafter"/>
</dbReference>
<dbReference type="InterPro" id="IPR027417">
    <property type="entry name" value="P-loop_NTPase"/>
</dbReference>
<dbReference type="InterPro" id="IPR033689">
    <property type="entry name" value="FDH_NAD-dep"/>
</dbReference>
<dbReference type="PANTHER" id="PTHR42938">
    <property type="entry name" value="FORMATE DEHYDROGENASE 1"/>
    <property type="match status" value="1"/>
</dbReference>
<comment type="caution">
    <text evidence="6 7">Lacks conserved residue(s) required for the propagation of feature annotation.</text>
</comment>
<dbReference type="PANTHER" id="PTHR42938:SF9">
    <property type="entry name" value="FORMATE DEHYDROGENASE 1"/>
    <property type="match status" value="1"/>
</dbReference>
<evidence type="ECO:0000313" key="10">
    <source>
        <dbReference type="Proteomes" id="UP000663841"/>
    </source>
</evidence>
<accession>A0A8H3CAH9</accession>
<feature type="binding site" evidence="6">
    <location>
        <position position="94"/>
    </location>
    <ligand>
        <name>substrate</name>
    </ligand>
</feature>
<keyword evidence="4 6" id="KW-0520">NAD</keyword>
<dbReference type="SUPFAM" id="SSF51735">
    <property type="entry name" value="NAD(P)-binding Rossmann-fold domains"/>
    <property type="match status" value="1"/>
</dbReference>
<dbReference type="Proteomes" id="UP000663841">
    <property type="component" value="Unassembled WGS sequence"/>
</dbReference>
<evidence type="ECO:0000259" key="8">
    <source>
        <dbReference type="PROSITE" id="PS51635"/>
    </source>
</evidence>
<dbReference type="InterPro" id="IPR029752">
    <property type="entry name" value="D-isomer_DH_CS1"/>
</dbReference>
<protein>
    <recommendedName>
        <fullName evidence="2 6">Formate dehydrogenase</fullName>
        <shortName evidence="6">FDH</shortName>
        <ecNumber evidence="2 6">1.17.1.9</ecNumber>
    </recommendedName>
    <alternativeName>
        <fullName evidence="6">NAD-dependent formate dehydrogenase</fullName>
    </alternativeName>
</protein>
<dbReference type="PROSITE" id="PS51635">
    <property type="entry name" value="PNPLA"/>
    <property type="match status" value="1"/>
</dbReference>
<comment type="caution">
    <text evidence="9">The sequence shown here is derived from an EMBL/GenBank/DDBJ whole genome shotgun (WGS) entry which is preliminary data.</text>
</comment>
<evidence type="ECO:0000256" key="2">
    <source>
        <dbReference type="ARBA" id="ARBA00013128"/>
    </source>
</evidence>
<dbReference type="HAMAP" id="MF_03210">
    <property type="entry name" value="Formate_dehydrogenase"/>
    <property type="match status" value="1"/>
</dbReference>
<keyword evidence="3 6" id="KW-0560">Oxidoreductase</keyword>
<dbReference type="Gene3D" id="3.40.50.720">
    <property type="entry name" value="NAD(P)-binding Rossmann-like Domain"/>
    <property type="match status" value="2"/>
</dbReference>
<comment type="similarity">
    <text evidence="6">Belongs to the D-isomer specific 2-hydroxyacid dehydrogenase family. FDH subfamily.</text>
</comment>
<dbReference type="CDD" id="cd05302">
    <property type="entry name" value="FDH"/>
    <property type="match status" value="1"/>
</dbReference>
<feature type="binding site" evidence="6">
    <location>
        <begin position="310"/>
        <end position="313"/>
    </location>
    <ligand>
        <name>NAD(+)</name>
        <dbReference type="ChEBI" id="CHEBI:57540"/>
    </ligand>
</feature>
<dbReference type="FunFam" id="3.40.50.720:FF:000057">
    <property type="entry name" value="Formate dehydrogenase"/>
    <property type="match status" value="1"/>
</dbReference>
<dbReference type="EC" id="1.17.1.9" evidence="2 6"/>
<feature type="short sequence motif" description="GXGXXG" evidence="7">
    <location>
        <begin position="373"/>
        <end position="378"/>
    </location>
</feature>
<dbReference type="InterPro" id="IPR036291">
    <property type="entry name" value="NAD(P)-bd_dom_sf"/>
</dbReference>
<name>A0A8H3CAH9_9AGAM</name>
<dbReference type="GO" id="GO:0042183">
    <property type="term" value="P:formate catabolic process"/>
    <property type="evidence" value="ECO:0007669"/>
    <property type="project" value="UniProtKB-UniRule"/>
</dbReference>
<dbReference type="Pfam" id="PF00931">
    <property type="entry name" value="NB-ARC"/>
    <property type="match status" value="1"/>
</dbReference>
<keyword evidence="6" id="KW-0963">Cytoplasm</keyword>
<evidence type="ECO:0000256" key="4">
    <source>
        <dbReference type="ARBA" id="ARBA00023027"/>
    </source>
</evidence>
<dbReference type="SUPFAM" id="SSF52151">
    <property type="entry name" value="FabD/lysophospholipase-like"/>
    <property type="match status" value="1"/>
</dbReference>
<feature type="binding site" evidence="6">
    <location>
        <position position="118"/>
    </location>
    <ligand>
        <name>substrate</name>
    </ligand>
</feature>
<dbReference type="GO" id="GO:0016616">
    <property type="term" value="F:oxidoreductase activity, acting on the CH-OH group of donors, NAD or NADP as acceptor"/>
    <property type="evidence" value="ECO:0007669"/>
    <property type="project" value="InterPro"/>
</dbReference>
<dbReference type="Pfam" id="PF02826">
    <property type="entry name" value="2-Hacid_dh_C"/>
    <property type="match status" value="1"/>
</dbReference>
<feature type="binding site" evidence="6">
    <location>
        <begin position="229"/>
        <end position="233"/>
    </location>
    <ligand>
        <name>NAD(+)</name>
        <dbReference type="ChEBI" id="CHEBI:57540"/>
    </ligand>
</feature>
<evidence type="ECO:0000256" key="3">
    <source>
        <dbReference type="ARBA" id="ARBA00023002"/>
    </source>
</evidence>
<dbReference type="GO" id="GO:0043531">
    <property type="term" value="F:ADP binding"/>
    <property type="evidence" value="ECO:0007669"/>
    <property type="project" value="InterPro"/>
</dbReference>
<dbReference type="PROSITE" id="PS00671">
    <property type="entry name" value="D_2_HYDROXYACID_DH_3"/>
    <property type="match status" value="1"/>
</dbReference>
<dbReference type="NCBIfam" id="NF005750">
    <property type="entry name" value="PRK07574.1"/>
    <property type="match status" value="1"/>
</dbReference>